<dbReference type="SUPFAM" id="SSF46785">
    <property type="entry name" value="Winged helix' DNA-binding domain"/>
    <property type="match status" value="1"/>
</dbReference>
<organism evidence="3 4">
    <name type="scientific">Guptibacillus hwajinpoensis</name>
    <dbReference type="NCBI Taxonomy" id="208199"/>
    <lineage>
        <taxon>Bacteria</taxon>
        <taxon>Bacillati</taxon>
        <taxon>Bacillota</taxon>
        <taxon>Bacilli</taxon>
        <taxon>Bacillales</taxon>
        <taxon>Guptibacillaceae</taxon>
        <taxon>Guptibacillus</taxon>
    </lineage>
</organism>
<evidence type="ECO:0000313" key="3">
    <source>
        <dbReference type="EMBL" id="KMM38047.1"/>
    </source>
</evidence>
<evidence type="ECO:0000259" key="2">
    <source>
        <dbReference type="Pfam" id="PF11495"/>
    </source>
</evidence>
<dbReference type="PATRIC" id="fig|157733.3.peg.2529"/>
<dbReference type="Pfam" id="PF11495">
    <property type="entry name" value="Regulator_TrmB"/>
    <property type="match status" value="1"/>
</dbReference>
<dbReference type="InterPro" id="IPR051797">
    <property type="entry name" value="TrmB-like"/>
</dbReference>
<feature type="domain" description="Transcription regulator TrmB N-terminal" evidence="1">
    <location>
        <begin position="2"/>
        <end position="71"/>
    </location>
</feature>
<evidence type="ECO:0000259" key="1">
    <source>
        <dbReference type="Pfam" id="PF01978"/>
    </source>
</evidence>
<protein>
    <submittedName>
        <fullName evidence="3">TrmB family transcriptional regulator</fullName>
    </submittedName>
</protein>
<dbReference type="STRING" id="157733.AB986_01600"/>
<sequence length="252" mass="28932">MLQQFGFTQYESQVYEALITIDEALDATAIVKRSNVPRSKVYDVLRRLSDKGMVLESTVEKKRLYTPLPLESAISKLRRDFDDNITQLKSIQVRNKPADDRVWTLKDDQSIDSLVSAILNHATTSIVFSGWADDIEQHHSLLESKESNGVSVEIHTIGNLNTNISNVTTLIPDSEHQNLERSRIVIIDKEEVLFAGIEENNWQAIHTKSRPLVTFFTEFFYHDVALTEITQKFGTMMMEDSEIRNVLLKLRY</sequence>
<dbReference type="AlphaFoldDB" id="A0A0J6FUL3"/>
<keyword evidence="4" id="KW-1185">Reference proteome</keyword>
<proteinExistence type="predicted"/>
<dbReference type="EMBL" id="LELK01000001">
    <property type="protein sequence ID" value="KMM38047.1"/>
    <property type="molecule type" value="Genomic_DNA"/>
</dbReference>
<dbReference type="Proteomes" id="UP000035996">
    <property type="component" value="Unassembled WGS sequence"/>
</dbReference>
<dbReference type="Gene3D" id="1.10.10.10">
    <property type="entry name" value="Winged helix-like DNA-binding domain superfamily/Winged helix DNA-binding domain"/>
    <property type="match status" value="1"/>
</dbReference>
<dbReference type="RefSeq" id="WP_048309130.1">
    <property type="nucleotide sequence ID" value="NZ_CP119526.1"/>
</dbReference>
<dbReference type="PANTHER" id="PTHR34293">
    <property type="entry name" value="HTH-TYPE TRANSCRIPTIONAL REGULATOR TRMBL2"/>
    <property type="match status" value="1"/>
</dbReference>
<dbReference type="InterPro" id="IPR036388">
    <property type="entry name" value="WH-like_DNA-bd_sf"/>
</dbReference>
<dbReference type="CDD" id="cd09124">
    <property type="entry name" value="PLDc_like_TrmB_middle"/>
    <property type="match status" value="1"/>
</dbReference>
<evidence type="ECO:0000313" key="4">
    <source>
        <dbReference type="Proteomes" id="UP000035996"/>
    </source>
</evidence>
<dbReference type="InterPro" id="IPR036390">
    <property type="entry name" value="WH_DNA-bd_sf"/>
</dbReference>
<feature type="domain" description="Transcription regulator TrmB C-terminal" evidence="2">
    <location>
        <begin position="101"/>
        <end position="222"/>
    </location>
</feature>
<dbReference type="Pfam" id="PF01978">
    <property type="entry name" value="TrmB"/>
    <property type="match status" value="1"/>
</dbReference>
<gene>
    <name evidence="3" type="ORF">AB986_01600</name>
</gene>
<reference evidence="3" key="1">
    <citation type="submission" date="2015-06" db="EMBL/GenBank/DDBJ databases">
        <authorList>
            <person name="Liu B."/>
            <person name="Wang J."/>
            <person name="Zhu Y."/>
            <person name="Liu G."/>
            <person name="Chen Q."/>
            <person name="Zheng C."/>
            <person name="Che J."/>
            <person name="Ge C."/>
            <person name="Shi H."/>
            <person name="Pan Z."/>
            <person name="Liu X."/>
        </authorList>
    </citation>
    <scope>NUCLEOTIDE SEQUENCE [LARGE SCALE GENOMIC DNA]</scope>
    <source>
        <strain evidence="3">DSM 16346</strain>
    </source>
</reference>
<name>A0A0J6FUL3_9BACL</name>
<dbReference type="InterPro" id="IPR002831">
    <property type="entry name" value="Tscrpt_reg_TrmB_N"/>
</dbReference>
<accession>A0A0J6FUL3</accession>
<comment type="caution">
    <text evidence="3">The sequence shown here is derived from an EMBL/GenBank/DDBJ whole genome shotgun (WGS) entry which is preliminary data.</text>
</comment>
<dbReference type="PANTHER" id="PTHR34293:SF1">
    <property type="entry name" value="HTH-TYPE TRANSCRIPTIONAL REGULATOR TRMBL2"/>
    <property type="match status" value="1"/>
</dbReference>
<dbReference type="InterPro" id="IPR021586">
    <property type="entry name" value="Tscrpt_reg_TrmB_C"/>
</dbReference>
<dbReference type="OrthoDB" id="1493540at2"/>